<evidence type="ECO:0000256" key="1">
    <source>
        <dbReference type="ARBA" id="ARBA00007123"/>
    </source>
</evidence>
<dbReference type="GO" id="GO:0046983">
    <property type="term" value="F:protein dimerization activity"/>
    <property type="evidence" value="ECO:0007669"/>
    <property type="project" value="InterPro"/>
</dbReference>
<dbReference type="InterPro" id="IPR036643">
    <property type="entry name" value="RNApol_insert_sf"/>
</dbReference>
<evidence type="ECO:0000256" key="7">
    <source>
        <dbReference type="ARBA" id="ARBA00023163"/>
    </source>
</evidence>
<proteinExistence type="inferred from homology"/>
<evidence type="ECO:0000256" key="4">
    <source>
        <dbReference type="ARBA" id="ARBA00022478"/>
    </source>
</evidence>
<evidence type="ECO:0000259" key="11">
    <source>
        <dbReference type="SMART" id="SM00662"/>
    </source>
</evidence>
<comment type="similarity">
    <text evidence="1">Belongs to the RNA polymerase alpha chain family.</text>
</comment>
<dbReference type="Pfam" id="PF01000">
    <property type="entry name" value="RNA_pol_A_bac"/>
    <property type="match status" value="1"/>
</dbReference>
<dbReference type="InterPro" id="IPR011263">
    <property type="entry name" value="DNA-dir_RNA_pol_RpoA/D/Rpb3"/>
</dbReference>
<evidence type="ECO:0000256" key="3">
    <source>
        <dbReference type="ARBA" id="ARBA00015972"/>
    </source>
</evidence>
<dbReference type="SMART" id="SM00662">
    <property type="entry name" value="RPOLD"/>
    <property type="match status" value="1"/>
</dbReference>
<evidence type="ECO:0000256" key="2">
    <source>
        <dbReference type="ARBA" id="ARBA00012418"/>
    </source>
</evidence>
<evidence type="ECO:0000256" key="10">
    <source>
        <dbReference type="ARBA" id="ARBA00048552"/>
    </source>
</evidence>
<keyword evidence="5 12" id="KW-0808">Transferase</keyword>
<sequence>MPGCAVTEVEIDGVLHEYSTKEGVQEDILEILLNLKGLAVRVQGKDEVILTLNKSGIGPVTAADITHDGDVEIVKPQHVNLPPDRMRTRLLACVSKFSAVVVMCRLLPEFIRKKMSAQSAVCWSTHATAL</sequence>
<dbReference type="GO" id="GO:0003899">
    <property type="term" value="F:DNA-directed RNA polymerase activity"/>
    <property type="evidence" value="ECO:0007669"/>
    <property type="project" value="UniProtKB-EC"/>
</dbReference>
<evidence type="ECO:0000256" key="5">
    <source>
        <dbReference type="ARBA" id="ARBA00022679"/>
    </source>
</evidence>
<evidence type="ECO:0000256" key="6">
    <source>
        <dbReference type="ARBA" id="ARBA00022695"/>
    </source>
</evidence>
<evidence type="ECO:0000256" key="8">
    <source>
        <dbReference type="ARBA" id="ARBA00032524"/>
    </source>
</evidence>
<gene>
    <name evidence="12" type="primary">rpoA_1</name>
    <name evidence="12" type="ORF">NCTC10786_03957</name>
</gene>
<keyword evidence="4 12" id="KW-0240">DNA-directed RNA polymerase</keyword>
<dbReference type="GO" id="GO:0005737">
    <property type="term" value="C:cytoplasm"/>
    <property type="evidence" value="ECO:0007669"/>
    <property type="project" value="UniProtKB-ARBA"/>
</dbReference>
<accession>A0A2X2W796</accession>
<name>A0A2X2W796_CITKO</name>
<dbReference type="EC" id="2.7.7.6" evidence="2"/>
<feature type="domain" description="DNA-directed RNA polymerase RpoA/D/Rpb3-type" evidence="11">
    <location>
        <begin position="1"/>
        <end position="113"/>
    </location>
</feature>
<dbReference type="Proteomes" id="UP000251584">
    <property type="component" value="Unassembled WGS sequence"/>
</dbReference>
<evidence type="ECO:0000313" key="13">
    <source>
        <dbReference type="Proteomes" id="UP000251584"/>
    </source>
</evidence>
<dbReference type="GO" id="GO:0006351">
    <property type="term" value="P:DNA-templated transcription"/>
    <property type="evidence" value="ECO:0007669"/>
    <property type="project" value="InterPro"/>
</dbReference>
<comment type="catalytic activity">
    <reaction evidence="10">
        <text>RNA(n) + a ribonucleoside 5'-triphosphate = RNA(n+1) + diphosphate</text>
        <dbReference type="Rhea" id="RHEA:21248"/>
        <dbReference type="Rhea" id="RHEA-COMP:14527"/>
        <dbReference type="Rhea" id="RHEA-COMP:17342"/>
        <dbReference type="ChEBI" id="CHEBI:33019"/>
        <dbReference type="ChEBI" id="CHEBI:61557"/>
        <dbReference type="ChEBI" id="CHEBI:140395"/>
        <dbReference type="EC" id="2.7.7.6"/>
    </reaction>
</comment>
<keyword evidence="6 12" id="KW-0548">Nucleotidyltransferase</keyword>
<dbReference type="GO" id="GO:0000428">
    <property type="term" value="C:DNA-directed RNA polymerase complex"/>
    <property type="evidence" value="ECO:0007669"/>
    <property type="project" value="UniProtKB-KW"/>
</dbReference>
<dbReference type="SUPFAM" id="SSF56553">
    <property type="entry name" value="Insert subdomain of RNA polymerase alpha subunit"/>
    <property type="match status" value="1"/>
</dbReference>
<dbReference type="Gene3D" id="2.170.120.12">
    <property type="entry name" value="DNA-directed RNA polymerase, insert domain"/>
    <property type="match status" value="1"/>
</dbReference>
<reference evidence="12 13" key="1">
    <citation type="submission" date="2018-06" db="EMBL/GenBank/DDBJ databases">
        <authorList>
            <consortium name="Pathogen Informatics"/>
            <person name="Doyle S."/>
        </authorList>
    </citation>
    <scope>NUCLEOTIDE SEQUENCE [LARGE SCALE GENOMIC DNA]</scope>
    <source>
        <strain evidence="12 13">NCTC10786</strain>
    </source>
</reference>
<evidence type="ECO:0000256" key="9">
    <source>
        <dbReference type="ARBA" id="ARBA00033070"/>
    </source>
</evidence>
<organism evidence="12 13">
    <name type="scientific">Citrobacter koseri</name>
    <name type="common">Citrobacter diversus</name>
    <dbReference type="NCBI Taxonomy" id="545"/>
    <lineage>
        <taxon>Bacteria</taxon>
        <taxon>Pseudomonadati</taxon>
        <taxon>Pseudomonadota</taxon>
        <taxon>Gammaproteobacteria</taxon>
        <taxon>Enterobacterales</taxon>
        <taxon>Enterobacteriaceae</taxon>
        <taxon>Citrobacter</taxon>
    </lineage>
</organism>
<protein>
    <recommendedName>
        <fullName evidence="3">DNA-directed RNA polymerase subunit alpha</fullName>
        <ecNumber evidence="2">2.7.7.6</ecNumber>
    </recommendedName>
    <alternativeName>
        <fullName evidence="9">RNA polymerase subunit alpha</fullName>
    </alternativeName>
    <alternativeName>
        <fullName evidence="8">Transcriptase subunit alpha</fullName>
    </alternativeName>
</protein>
<keyword evidence="7" id="KW-0804">Transcription</keyword>
<dbReference type="InterPro" id="IPR011262">
    <property type="entry name" value="DNA-dir_RNA_pol_insert"/>
</dbReference>
<dbReference type="FunFam" id="2.170.120.12:FF:000001">
    <property type="entry name" value="DNA-directed RNA polymerase subunit alpha"/>
    <property type="match status" value="1"/>
</dbReference>
<dbReference type="EMBL" id="UAVY01000007">
    <property type="protein sequence ID" value="SQB37146.1"/>
    <property type="molecule type" value="Genomic_DNA"/>
</dbReference>
<evidence type="ECO:0000313" key="12">
    <source>
        <dbReference type="EMBL" id="SQB37146.1"/>
    </source>
</evidence>
<dbReference type="AlphaFoldDB" id="A0A2X2W796"/>